<dbReference type="PROSITE" id="PS50157">
    <property type="entry name" value="ZINC_FINGER_C2H2_2"/>
    <property type="match status" value="3"/>
</dbReference>
<keyword evidence="3" id="KW-0862">Zinc</keyword>
<feature type="compositionally biased region" description="Polar residues" evidence="4">
    <location>
        <begin position="383"/>
        <end position="396"/>
    </location>
</feature>
<organism evidence="6 7">
    <name type="scientific">Habropoda laboriosa</name>
    <dbReference type="NCBI Taxonomy" id="597456"/>
    <lineage>
        <taxon>Eukaryota</taxon>
        <taxon>Metazoa</taxon>
        <taxon>Ecdysozoa</taxon>
        <taxon>Arthropoda</taxon>
        <taxon>Hexapoda</taxon>
        <taxon>Insecta</taxon>
        <taxon>Pterygota</taxon>
        <taxon>Neoptera</taxon>
        <taxon>Endopterygota</taxon>
        <taxon>Hymenoptera</taxon>
        <taxon>Apocrita</taxon>
        <taxon>Aculeata</taxon>
        <taxon>Apoidea</taxon>
        <taxon>Anthophila</taxon>
        <taxon>Apidae</taxon>
        <taxon>Habropoda</taxon>
    </lineage>
</organism>
<dbReference type="OrthoDB" id="9998363at2759"/>
<keyword evidence="3" id="KW-0863">Zinc-finger</keyword>
<proteinExistence type="predicted"/>
<evidence type="ECO:0000313" key="7">
    <source>
        <dbReference type="Proteomes" id="UP000053825"/>
    </source>
</evidence>
<protein>
    <submittedName>
        <fullName evidence="6">PR domain zinc finger protein 13</fullName>
    </submittedName>
</protein>
<dbReference type="PROSITE" id="PS00028">
    <property type="entry name" value="ZINC_FINGER_C2H2_1"/>
    <property type="match status" value="3"/>
</dbReference>
<keyword evidence="3" id="KW-0479">Metal-binding</keyword>
<evidence type="ECO:0000256" key="1">
    <source>
        <dbReference type="ARBA" id="ARBA00023015"/>
    </source>
</evidence>
<dbReference type="FunFam" id="3.30.160.60:FF:000616">
    <property type="entry name" value="PR domain zinc finger protein 13"/>
    <property type="match status" value="1"/>
</dbReference>
<dbReference type="Gene3D" id="2.170.270.10">
    <property type="entry name" value="SET domain"/>
    <property type="match status" value="1"/>
</dbReference>
<feature type="domain" description="C2H2-type" evidence="5">
    <location>
        <begin position="327"/>
        <end position="354"/>
    </location>
</feature>
<feature type="region of interest" description="Disordered" evidence="4">
    <location>
        <begin position="198"/>
        <end position="232"/>
    </location>
</feature>
<dbReference type="GO" id="GO:0008757">
    <property type="term" value="F:S-adenosylmethionine-dependent methyltransferase activity"/>
    <property type="evidence" value="ECO:0007669"/>
    <property type="project" value="UniProtKB-ARBA"/>
</dbReference>
<dbReference type="GO" id="GO:0008276">
    <property type="term" value="F:protein methyltransferase activity"/>
    <property type="evidence" value="ECO:0007669"/>
    <property type="project" value="UniProtKB-ARBA"/>
</dbReference>
<feature type="domain" description="C2H2-type" evidence="5">
    <location>
        <begin position="356"/>
        <end position="384"/>
    </location>
</feature>
<dbReference type="GO" id="GO:0010468">
    <property type="term" value="P:regulation of gene expression"/>
    <property type="evidence" value="ECO:0007669"/>
    <property type="project" value="TreeGrafter"/>
</dbReference>
<reference evidence="6 7" key="1">
    <citation type="submission" date="2015-07" db="EMBL/GenBank/DDBJ databases">
        <title>The genome of Habropoda laboriosa.</title>
        <authorList>
            <person name="Pan H."/>
            <person name="Kapheim K."/>
        </authorList>
    </citation>
    <scope>NUCLEOTIDE SEQUENCE [LARGE SCALE GENOMIC DNA]</scope>
    <source>
        <strain evidence="6">0110345459</strain>
    </source>
</reference>
<evidence type="ECO:0000259" key="5">
    <source>
        <dbReference type="PROSITE" id="PS50157"/>
    </source>
</evidence>
<dbReference type="GO" id="GO:0008170">
    <property type="term" value="F:N-methyltransferase activity"/>
    <property type="evidence" value="ECO:0007669"/>
    <property type="project" value="UniProtKB-ARBA"/>
</dbReference>
<accession>A0A0L7RIT8</accession>
<keyword evidence="1" id="KW-0805">Transcription regulation</keyword>
<dbReference type="PANTHER" id="PTHR16515:SF21">
    <property type="entry name" value="PR DOMAIN ZINC FINGER PROTEIN 13"/>
    <property type="match status" value="1"/>
</dbReference>
<dbReference type="PANTHER" id="PTHR16515">
    <property type="entry name" value="PR DOMAIN ZINC FINGER PROTEIN"/>
    <property type="match status" value="1"/>
</dbReference>
<dbReference type="STRING" id="597456.A0A0L7RIT8"/>
<feature type="domain" description="C2H2-type" evidence="5">
    <location>
        <begin position="299"/>
        <end position="326"/>
    </location>
</feature>
<gene>
    <name evidence="6" type="ORF">WH47_06789</name>
</gene>
<dbReference type="InterPro" id="IPR036236">
    <property type="entry name" value="Znf_C2H2_sf"/>
</dbReference>
<dbReference type="InterPro" id="IPR046341">
    <property type="entry name" value="SET_dom_sf"/>
</dbReference>
<feature type="region of interest" description="Disordered" evidence="4">
    <location>
        <begin position="375"/>
        <end position="396"/>
    </location>
</feature>
<evidence type="ECO:0000256" key="2">
    <source>
        <dbReference type="ARBA" id="ARBA00023163"/>
    </source>
</evidence>
<evidence type="ECO:0000256" key="4">
    <source>
        <dbReference type="SAM" id="MobiDB-lite"/>
    </source>
</evidence>
<feature type="compositionally biased region" description="Low complexity" evidence="4">
    <location>
        <begin position="199"/>
        <end position="226"/>
    </location>
</feature>
<dbReference type="Pfam" id="PF21549">
    <property type="entry name" value="PRDM2_PR"/>
    <property type="match status" value="1"/>
</dbReference>
<dbReference type="InterPro" id="IPR013087">
    <property type="entry name" value="Znf_C2H2_type"/>
</dbReference>
<evidence type="ECO:0000256" key="3">
    <source>
        <dbReference type="PROSITE-ProRule" id="PRU00042"/>
    </source>
</evidence>
<dbReference type="InterPro" id="IPR050331">
    <property type="entry name" value="Zinc_finger"/>
</dbReference>
<dbReference type="Gene3D" id="3.30.160.60">
    <property type="entry name" value="Classic Zinc Finger"/>
    <property type="match status" value="3"/>
</dbReference>
<dbReference type="SMART" id="SM00355">
    <property type="entry name" value="ZnF_C2H2"/>
    <property type="match status" value="4"/>
</dbReference>
<dbReference type="InterPro" id="IPR001214">
    <property type="entry name" value="SET_dom"/>
</dbReference>
<evidence type="ECO:0000313" key="6">
    <source>
        <dbReference type="EMBL" id="KOC70749.1"/>
    </source>
</evidence>
<dbReference type="Proteomes" id="UP000053825">
    <property type="component" value="Unassembled WGS sequence"/>
</dbReference>
<dbReference type="AlphaFoldDB" id="A0A0L7RIT8"/>
<dbReference type="SUPFAM" id="SSF57667">
    <property type="entry name" value="beta-beta-alpha zinc fingers"/>
    <property type="match status" value="2"/>
</dbReference>
<dbReference type="EMBL" id="KQ414583">
    <property type="protein sequence ID" value="KOC70749.1"/>
    <property type="molecule type" value="Genomic_DNA"/>
</dbReference>
<keyword evidence="7" id="KW-1185">Reference proteome</keyword>
<dbReference type="GO" id="GO:0008270">
    <property type="term" value="F:zinc ion binding"/>
    <property type="evidence" value="ECO:0007669"/>
    <property type="project" value="UniProtKB-KW"/>
</dbReference>
<dbReference type="Pfam" id="PF00096">
    <property type="entry name" value="zf-C2H2"/>
    <property type="match status" value="3"/>
</dbReference>
<dbReference type="GO" id="GO:0005634">
    <property type="term" value="C:nucleus"/>
    <property type="evidence" value="ECO:0007669"/>
    <property type="project" value="TreeGrafter"/>
</dbReference>
<name>A0A0L7RIT8_9HYME</name>
<sequence>MDSSKAILFPVISENTLMKNIEALERNSLTQGCISRPIVRAAGVLGRDCSTEIIDVNKLSQKSTSVIQYVEVAETEGRLYCVDGLVSTSCWLKIVTFAKDCQSCNVLLMTTEKGVMLKTIRIVTPGEPLLMWFTENILAMLNMPFLTPSNIQGQNRYICHMCNNLFEYPNPLKIHLALKCNRLDANHLWSVLAKDASVTNNDSPNSSNQPSPNSSSTQISPNSSTQVSPVRKDTGYRQSAFKPYANQSNFFANVCPLTRDENVVTSYNVQTTAAPLSTDVHAAHMETIVSNLGKSKQGHLCIYCGKVYSRKYGLKIHIRTHTGYKPLKCKYCLRPFGDPSNLNKHVRLHADGETPYRCELCGKVLVRRRDLERHVRSRHQENVEQTSDTSSDGIDV</sequence>
<keyword evidence="2" id="KW-0804">Transcription</keyword>